<dbReference type="EMBL" id="JAINZZ010000113">
    <property type="protein sequence ID" value="MBY8883135.1"/>
    <property type="molecule type" value="Genomic_DNA"/>
</dbReference>
<organism evidence="1 2">
    <name type="scientific">Actinacidiphila acidipaludis</name>
    <dbReference type="NCBI Taxonomy" id="2873382"/>
    <lineage>
        <taxon>Bacteria</taxon>
        <taxon>Bacillati</taxon>
        <taxon>Actinomycetota</taxon>
        <taxon>Actinomycetes</taxon>
        <taxon>Kitasatosporales</taxon>
        <taxon>Streptomycetaceae</taxon>
        <taxon>Actinacidiphila</taxon>
    </lineage>
</organism>
<keyword evidence="2" id="KW-1185">Reference proteome</keyword>
<keyword evidence="1" id="KW-0808">Transferase</keyword>
<proteinExistence type="predicted"/>
<comment type="caution">
    <text evidence="1">The sequence shown here is derived from an EMBL/GenBank/DDBJ whole genome shotgun (WGS) entry which is preliminary data.</text>
</comment>
<evidence type="ECO:0000313" key="1">
    <source>
        <dbReference type="EMBL" id="MBY8883135.1"/>
    </source>
</evidence>
<dbReference type="Gene3D" id="3.30.420.40">
    <property type="match status" value="1"/>
</dbReference>
<dbReference type="GO" id="GO:0016301">
    <property type="term" value="F:kinase activity"/>
    <property type="evidence" value="ECO:0007669"/>
    <property type="project" value="UniProtKB-KW"/>
</dbReference>
<keyword evidence="1" id="KW-0418">Kinase</keyword>
<dbReference type="InterPro" id="IPR005338">
    <property type="entry name" value="Anhydro_N_Ac-Mur_kinase"/>
</dbReference>
<reference evidence="1 2" key="1">
    <citation type="submission" date="2021-08" db="EMBL/GenBank/DDBJ databases">
        <title>WGS of actinomycetes from Thailand.</title>
        <authorList>
            <person name="Thawai C."/>
        </authorList>
    </citation>
    <scope>NUCLEOTIDE SEQUENCE [LARGE SCALE GENOMIC DNA]</scope>
    <source>
        <strain evidence="1 2">PLK6-54</strain>
    </source>
</reference>
<protein>
    <submittedName>
        <fullName evidence="1">Anhydro-N-acetylmuramic acid kinase</fullName>
        <ecNumber evidence="1">2.7.1.170</ecNumber>
    </submittedName>
</protein>
<dbReference type="EC" id="2.7.1.170" evidence="1"/>
<sequence length="53" mass="5635">MRVIGLMSGTSYDAIEAAAADITLEGDTLVLRPLGRVSTQYPQELRDAITAAL</sequence>
<name>A0ABS7QJ17_9ACTN</name>
<dbReference type="Pfam" id="PF03702">
    <property type="entry name" value="AnmK"/>
    <property type="match status" value="1"/>
</dbReference>
<accession>A0ABS7QJ17</accession>
<dbReference type="Proteomes" id="UP000778578">
    <property type="component" value="Unassembled WGS sequence"/>
</dbReference>
<dbReference type="RefSeq" id="WP_222970073.1">
    <property type="nucleotide sequence ID" value="NZ_JAINZZ010000113.1"/>
</dbReference>
<gene>
    <name evidence="1" type="ORF">K7862_36695</name>
</gene>
<feature type="non-terminal residue" evidence="1">
    <location>
        <position position="53"/>
    </location>
</feature>
<evidence type="ECO:0000313" key="2">
    <source>
        <dbReference type="Proteomes" id="UP000778578"/>
    </source>
</evidence>